<dbReference type="Pfam" id="PF14131">
    <property type="entry name" value="DUF4298"/>
    <property type="match status" value="1"/>
</dbReference>
<reference evidence="1 2" key="1">
    <citation type="journal article" date="2015" name="Genome Announc.">
        <title>Expanding the biotechnology potential of lactobacilli through comparative genomics of 213 strains and associated genera.</title>
        <authorList>
            <person name="Sun Z."/>
            <person name="Harris H.M."/>
            <person name="McCann A."/>
            <person name="Guo C."/>
            <person name="Argimon S."/>
            <person name="Zhang W."/>
            <person name="Yang X."/>
            <person name="Jeffery I.B."/>
            <person name="Cooney J.C."/>
            <person name="Kagawa T.F."/>
            <person name="Liu W."/>
            <person name="Song Y."/>
            <person name="Salvetti E."/>
            <person name="Wrobel A."/>
            <person name="Rasinkangas P."/>
            <person name="Parkhill J."/>
            <person name="Rea M.C."/>
            <person name="O'Sullivan O."/>
            <person name="Ritari J."/>
            <person name="Douillard F.P."/>
            <person name="Paul Ross R."/>
            <person name="Yang R."/>
            <person name="Briner A.E."/>
            <person name="Felis G.E."/>
            <person name="de Vos W.M."/>
            <person name="Barrangou R."/>
            <person name="Klaenhammer T.R."/>
            <person name="Caufield P.W."/>
            <person name="Cui Y."/>
            <person name="Zhang H."/>
            <person name="O'Toole P.W."/>
        </authorList>
    </citation>
    <scope>NUCLEOTIDE SEQUENCE [LARGE SCALE GENOMIC DNA]</scope>
    <source>
        <strain evidence="1 2">DSM 20405</strain>
    </source>
</reference>
<gene>
    <name evidence="1" type="ORF">IV49_GL000994</name>
</gene>
<sequence>MENILNNTHQKIQDVINSLEALKAYQEEIEKLEAYYTSSYWKEDFQLDEEGKLPADLKRGVLSEDGISSVLDDYHELMTFL</sequence>
<comment type="caution">
    <text evidence="1">The sequence shown here is derived from an EMBL/GenBank/DDBJ whole genome shotgun (WGS) entry which is preliminary data.</text>
</comment>
<evidence type="ECO:0000313" key="2">
    <source>
        <dbReference type="Proteomes" id="UP000051841"/>
    </source>
</evidence>
<accession>A0A0R2H9J6</accession>
<dbReference type="PATRIC" id="fig|1410657.5.peg.1035"/>
<dbReference type="AlphaFoldDB" id="A0A0R2H9J6"/>
<dbReference type="Proteomes" id="UP000051841">
    <property type="component" value="Unassembled WGS sequence"/>
</dbReference>
<dbReference type="InterPro" id="IPR025384">
    <property type="entry name" value="DUF4298"/>
</dbReference>
<keyword evidence="2" id="KW-1185">Reference proteome</keyword>
<protein>
    <recommendedName>
        <fullName evidence="3">DUF4298 domain-containing protein</fullName>
    </recommendedName>
</protein>
<name>A0A0R2H9J6_9FIRM</name>
<evidence type="ECO:0008006" key="3">
    <source>
        <dbReference type="Google" id="ProtNLM"/>
    </source>
</evidence>
<organism evidence="1 2">
    <name type="scientific">Kandleria vitulina DSM 20405</name>
    <dbReference type="NCBI Taxonomy" id="1410657"/>
    <lineage>
        <taxon>Bacteria</taxon>
        <taxon>Bacillati</taxon>
        <taxon>Bacillota</taxon>
        <taxon>Erysipelotrichia</taxon>
        <taxon>Erysipelotrichales</taxon>
        <taxon>Coprobacillaceae</taxon>
        <taxon>Kandleria</taxon>
    </lineage>
</organism>
<dbReference type="EMBL" id="JQBL01000026">
    <property type="protein sequence ID" value="KRN49554.1"/>
    <property type="molecule type" value="Genomic_DNA"/>
</dbReference>
<evidence type="ECO:0000313" key="1">
    <source>
        <dbReference type="EMBL" id="KRN49554.1"/>
    </source>
</evidence>
<proteinExistence type="predicted"/>